<name>A0A1Q3CUD6_CEPFO</name>
<protein>
    <submittedName>
        <fullName evidence="1">Uncharacterized protein</fullName>
    </submittedName>
</protein>
<keyword evidence="2" id="KW-1185">Reference proteome</keyword>
<evidence type="ECO:0000313" key="2">
    <source>
        <dbReference type="Proteomes" id="UP000187406"/>
    </source>
</evidence>
<sequence length="122" mass="13802">MQALALSRQSSLIQAIHRTLFVICLPRNQIPSSFYFLCAQTPANDSQETAESKQEEPSCLSTRNERLQIGEPVGSAFQGWIGQGFPVYRGDIFHTINRLRKLQLNKRALEITSCSFIWPSSE</sequence>
<comment type="caution">
    <text evidence="1">The sequence shown here is derived from an EMBL/GenBank/DDBJ whole genome shotgun (WGS) entry which is preliminary data.</text>
</comment>
<dbReference type="InParanoid" id="A0A1Q3CUD6"/>
<dbReference type="STRING" id="3775.A0A1Q3CUD6"/>
<gene>
    <name evidence="1" type="ORF">CFOL_v3_27265</name>
</gene>
<organism evidence="1 2">
    <name type="scientific">Cephalotus follicularis</name>
    <name type="common">Albany pitcher plant</name>
    <dbReference type="NCBI Taxonomy" id="3775"/>
    <lineage>
        <taxon>Eukaryota</taxon>
        <taxon>Viridiplantae</taxon>
        <taxon>Streptophyta</taxon>
        <taxon>Embryophyta</taxon>
        <taxon>Tracheophyta</taxon>
        <taxon>Spermatophyta</taxon>
        <taxon>Magnoliopsida</taxon>
        <taxon>eudicotyledons</taxon>
        <taxon>Gunneridae</taxon>
        <taxon>Pentapetalae</taxon>
        <taxon>rosids</taxon>
        <taxon>fabids</taxon>
        <taxon>Oxalidales</taxon>
        <taxon>Cephalotaceae</taxon>
        <taxon>Cephalotus</taxon>
    </lineage>
</organism>
<proteinExistence type="predicted"/>
<reference evidence="2" key="1">
    <citation type="submission" date="2016-04" db="EMBL/GenBank/DDBJ databases">
        <title>Cephalotus genome sequencing.</title>
        <authorList>
            <person name="Fukushima K."/>
            <person name="Hasebe M."/>
            <person name="Fang X."/>
        </authorList>
    </citation>
    <scope>NUCLEOTIDE SEQUENCE [LARGE SCALE GENOMIC DNA]</scope>
    <source>
        <strain evidence="2">cv. St1</strain>
    </source>
</reference>
<dbReference type="AlphaFoldDB" id="A0A1Q3CUD6"/>
<accession>A0A1Q3CUD6</accession>
<dbReference type="EMBL" id="BDDD01003021">
    <property type="protein sequence ID" value="GAV83820.1"/>
    <property type="molecule type" value="Genomic_DNA"/>
</dbReference>
<dbReference type="Proteomes" id="UP000187406">
    <property type="component" value="Unassembled WGS sequence"/>
</dbReference>
<dbReference type="OrthoDB" id="185373at2759"/>
<evidence type="ECO:0000313" key="1">
    <source>
        <dbReference type="EMBL" id="GAV83820.1"/>
    </source>
</evidence>